<dbReference type="Proteomes" id="UP001152523">
    <property type="component" value="Unassembled WGS sequence"/>
</dbReference>
<evidence type="ECO:0000313" key="2">
    <source>
        <dbReference type="Proteomes" id="UP001152523"/>
    </source>
</evidence>
<reference evidence="1" key="1">
    <citation type="submission" date="2022-07" db="EMBL/GenBank/DDBJ databases">
        <authorList>
            <person name="Macas J."/>
            <person name="Novak P."/>
            <person name="Neumann P."/>
        </authorList>
    </citation>
    <scope>NUCLEOTIDE SEQUENCE</scope>
</reference>
<dbReference type="PANTHER" id="PTHR34835">
    <property type="entry name" value="OS07G0283600 PROTEIN-RELATED"/>
    <property type="match status" value="1"/>
</dbReference>
<keyword evidence="2" id="KW-1185">Reference proteome</keyword>
<dbReference type="EMBL" id="CAMAPF010000915">
    <property type="protein sequence ID" value="CAH9119978.1"/>
    <property type="molecule type" value="Genomic_DNA"/>
</dbReference>
<gene>
    <name evidence="1" type="ORF">CEPIT_LOCUS22846</name>
</gene>
<proteinExistence type="predicted"/>
<dbReference type="AlphaFoldDB" id="A0AAV0EE61"/>
<organism evidence="1 2">
    <name type="scientific">Cuscuta epithymum</name>
    <dbReference type="NCBI Taxonomy" id="186058"/>
    <lineage>
        <taxon>Eukaryota</taxon>
        <taxon>Viridiplantae</taxon>
        <taxon>Streptophyta</taxon>
        <taxon>Embryophyta</taxon>
        <taxon>Tracheophyta</taxon>
        <taxon>Spermatophyta</taxon>
        <taxon>Magnoliopsida</taxon>
        <taxon>eudicotyledons</taxon>
        <taxon>Gunneridae</taxon>
        <taxon>Pentapetalae</taxon>
        <taxon>asterids</taxon>
        <taxon>lamiids</taxon>
        <taxon>Solanales</taxon>
        <taxon>Convolvulaceae</taxon>
        <taxon>Cuscuteae</taxon>
        <taxon>Cuscuta</taxon>
        <taxon>Cuscuta subgen. Cuscuta</taxon>
    </lineage>
</organism>
<name>A0AAV0EE61_9ASTE</name>
<evidence type="ECO:0000313" key="1">
    <source>
        <dbReference type="EMBL" id="CAH9119978.1"/>
    </source>
</evidence>
<dbReference type="PANTHER" id="PTHR34835:SF34">
    <property type="entry name" value="OS08G0555500 PROTEIN"/>
    <property type="match status" value="1"/>
</dbReference>
<sequence>MENWRRKFGVIGAGSINLRKIGDAIKGQKDGGDEFKRLFVLFVASHLLAPTSNRTASLQLVVALKDAGKINDLNWCGYVLKKLCSAVERFKRNFDNAFVGGCLLLLQTLYFQRLVFKGVEVPKSLPLIKNWNSEKMKARVKDEIKAGDFGRGPIDSGYPISKQNTLLQKQTEVFNREEHWSRFIRYDIPEGMPTDDDIIRTAKDEKSKTLMLVKRDVELVFRAHMSLRQEIDTQEQLSQNQSSQSTNSFDKIFNDPKTFEIVDVVVDWLMDIKNST</sequence>
<protein>
    <submittedName>
        <fullName evidence="1">Uncharacterized protein</fullName>
    </submittedName>
</protein>
<accession>A0AAV0EE61</accession>
<comment type="caution">
    <text evidence="1">The sequence shown here is derived from an EMBL/GenBank/DDBJ whole genome shotgun (WGS) entry which is preliminary data.</text>
</comment>